<accession>A0A372LKG4</accession>
<evidence type="ECO:0000313" key="1">
    <source>
        <dbReference type="EMBL" id="RFU66589.1"/>
    </source>
</evidence>
<evidence type="ECO:0008006" key="3">
    <source>
        <dbReference type="Google" id="ProtNLM"/>
    </source>
</evidence>
<name>A0A372LKG4_9BACI</name>
<comment type="caution">
    <text evidence="1">The sequence shown here is derived from an EMBL/GenBank/DDBJ whole genome shotgun (WGS) entry which is preliminary data.</text>
</comment>
<gene>
    <name evidence="1" type="ORF">D0466_00240</name>
</gene>
<evidence type="ECO:0000313" key="2">
    <source>
        <dbReference type="Proteomes" id="UP000262939"/>
    </source>
</evidence>
<protein>
    <recommendedName>
        <fullName evidence="3">MYM-type domain-containing protein</fullName>
    </recommendedName>
</protein>
<organism evidence="1 2">
    <name type="scientific">Peribacillus glennii</name>
    <dbReference type="NCBI Taxonomy" id="2303991"/>
    <lineage>
        <taxon>Bacteria</taxon>
        <taxon>Bacillati</taxon>
        <taxon>Bacillota</taxon>
        <taxon>Bacilli</taxon>
        <taxon>Bacillales</taxon>
        <taxon>Bacillaceae</taxon>
        <taxon>Peribacillus</taxon>
    </lineage>
</organism>
<dbReference type="Proteomes" id="UP000262939">
    <property type="component" value="Unassembled WGS sequence"/>
</dbReference>
<dbReference type="EMBL" id="QVTD01000001">
    <property type="protein sequence ID" value="RFU66589.1"/>
    <property type="molecule type" value="Genomic_DNA"/>
</dbReference>
<dbReference type="AlphaFoldDB" id="A0A372LKG4"/>
<keyword evidence="2" id="KW-1185">Reference proteome</keyword>
<proteinExistence type="predicted"/>
<reference evidence="1 2" key="1">
    <citation type="submission" date="2018-08" db="EMBL/GenBank/DDBJ databases">
        <title>Bacillus chawlae sp. nov., Bacillus glennii sp. nov., and Bacillus saganii sp. nov. Isolated from the Vehicle Assembly Building at Kennedy Space Center where the Viking Spacecraft were Assembled.</title>
        <authorList>
            <person name="Seuylemezian A."/>
            <person name="Vaishampayan P."/>
        </authorList>
    </citation>
    <scope>NUCLEOTIDE SEQUENCE [LARGE SCALE GENOMIC DNA]</scope>
    <source>
        <strain evidence="1 2">V44-8</strain>
    </source>
</reference>
<sequence length="63" mass="7487">MLYAQQCEVCHKKIEGNYIEHTAGFPERAHVLCSVKCLRLFLRMEDDQLEYEKSIVKEIDKKK</sequence>